<organism evidence="1 2">
    <name type="scientific">Legionella shakespearei DSM 23087</name>
    <dbReference type="NCBI Taxonomy" id="1122169"/>
    <lineage>
        <taxon>Bacteria</taxon>
        <taxon>Pseudomonadati</taxon>
        <taxon>Pseudomonadota</taxon>
        <taxon>Gammaproteobacteria</taxon>
        <taxon>Legionellales</taxon>
        <taxon>Legionellaceae</taxon>
        <taxon>Legionella</taxon>
    </lineage>
</organism>
<gene>
    <name evidence="1" type="ORF">Lsha_0830</name>
</gene>
<comment type="caution">
    <text evidence="1">The sequence shown here is derived from an EMBL/GenBank/DDBJ whole genome shotgun (WGS) entry which is preliminary data.</text>
</comment>
<evidence type="ECO:0000313" key="2">
    <source>
        <dbReference type="Proteomes" id="UP000054600"/>
    </source>
</evidence>
<accession>A0A0W0Z1K9</accession>
<proteinExistence type="predicted"/>
<evidence type="ECO:0000313" key="1">
    <source>
        <dbReference type="EMBL" id="KTD62798.1"/>
    </source>
</evidence>
<dbReference type="EMBL" id="LNYW01000029">
    <property type="protein sequence ID" value="KTD62798.1"/>
    <property type="molecule type" value="Genomic_DNA"/>
</dbReference>
<dbReference type="Proteomes" id="UP000054600">
    <property type="component" value="Unassembled WGS sequence"/>
</dbReference>
<name>A0A0W0Z1K9_9GAMM</name>
<sequence>MGPPHRLERGTPVRIGGSRELCRFDPVLRFANTGYNPHSALMLSRCPEFDFRVALFRHS</sequence>
<keyword evidence="2" id="KW-1185">Reference proteome</keyword>
<dbReference type="AlphaFoldDB" id="A0A0W0Z1K9"/>
<reference evidence="1 2" key="1">
    <citation type="submission" date="2015-11" db="EMBL/GenBank/DDBJ databases">
        <title>Genomic analysis of 38 Legionella species identifies large and diverse effector repertoires.</title>
        <authorList>
            <person name="Burstein D."/>
            <person name="Amaro F."/>
            <person name="Zusman T."/>
            <person name="Lifshitz Z."/>
            <person name="Cohen O."/>
            <person name="Gilbert J.A."/>
            <person name="Pupko T."/>
            <person name="Shuman H.A."/>
            <person name="Segal G."/>
        </authorList>
    </citation>
    <scope>NUCLEOTIDE SEQUENCE [LARGE SCALE GENOMIC DNA]</scope>
    <source>
        <strain evidence="1 2">ATCC 49655</strain>
    </source>
</reference>
<protein>
    <submittedName>
        <fullName evidence="1">Uncharacterized protein</fullName>
    </submittedName>
</protein>